<dbReference type="InterPro" id="IPR006094">
    <property type="entry name" value="Oxid_FAD_bind_N"/>
</dbReference>
<protein>
    <recommendedName>
        <fullName evidence="4">FAD-binding PCMH-type domain-containing protein</fullName>
    </recommendedName>
</protein>
<dbReference type="InterPro" id="IPR036318">
    <property type="entry name" value="FAD-bd_PCMH-like_sf"/>
</dbReference>
<accession>A0AAN6WMA8</accession>
<evidence type="ECO:0000259" key="4">
    <source>
        <dbReference type="PROSITE" id="PS51387"/>
    </source>
</evidence>
<dbReference type="GO" id="GO:0071949">
    <property type="term" value="F:FAD binding"/>
    <property type="evidence" value="ECO:0007669"/>
    <property type="project" value="InterPro"/>
</dbReference>
<dbReference type="PROSITE" id="PS51387">
    <property type="entry name" value="FAD_PCMH"/>
    <property type="match status" value="1"/>
</dbReference>
<dbReference type="InterPro" id="IPR050432">
    <property type="entry name" value="FAD-linked_Oxidoreductases_BP"/>
</dbReference>
<name>A0AAN6WMA8_9PEZI</name>
<evidence type="ECO:0000256" key="2">
    <source>
        <dbReference type="ARBA" id="ARBA00023002"/>
    </source>
</evidence>
<evidence type="ECO:0000256" key="1">
    <source>
        <dbReference type="ARBA" id="ARBA00005466"/>
    </source>
</evidence>
<proteinExistence type="inferred from homology"/>
<dbReference type="PANTHER" id="PTHR13878">
    <property type="entry name" value="GULONOLACTONE OXIDASE"/>
    <property type="match status" value="1"/>
</dbReference>
<dbReference type="InterPro" id="IPR016169">
    <property type="entry name" value="FAD-bd_PCMH_sub2"/>
</dbReference>
<organism evidence="5 6">
    <name type="scientific">Podospora australis</name>
    <dbReference type="NCBI Taxonomy" id="1536484"/>
    <lineage>
        <taxon>Eukaryota</taxon>
        <taxon>Fungi</taxon>
        <taxon>Dikarya</taxon>
        <taxon>Ascomycota</taxon>
        <taxon>Pezizomycotina</taxon>
        <taxon>Sordariomycetes</taxon>
        <taxon>Sordariomycetidae</taxon>
        <taxon>Sordariales</taxon>
        <taxon>Podosporaceae</taxon>
        <taxon>Podospora</taxon>
    </lineage>
</organism>
<keyword evidence="3" id="KW-0732">Signal</keyword>
<dbReference type="EMBL" id="MU864486">
    <property type="protein sequence ID" value="KAK4184484.1"/>
    <property type="molecule type" value="Genomic_DNA"/>
</dbReference>
<keyword evidence="6" id="KW-1185">Reference proteome</keyword>
<dbReference type="GO" id="GO:0016491">
    <property type="term" value="F:oxidoreductase activity"/>
    <property type="evidence" value="ECO:0007669"/>
    <property type="project" value="UniProtKB-KW"/>
</dbReference>
<dbReference type="Proteomes" id="UP001302126">
    <property type="component" value="Unassembled WGS sequence"/>
</dbReference>
<comment type="caution">
    <text evidence="5">The sequence shown here is derived from an EMBL/GenBank/DDBJ whole genome shotgun (WGS) entry which is preliminary data.</text>
</comment>
<dbReference type="AlphaFoldDB" id="A0AAN6WMA8"/>
<keyword evidence="2" id="KW-0560">Oxidoreductase</keyword>
<dbReference type="InterPro" id="IPR016166">
    <property type="entry name" value="FAD-bd_PCMH"/>
</dbReference>
<dbReference type="Pfam" id="PF08031">
    <property type="entry name" value="BBE"/>
    <property type="match status" value="1"/>
</dbReference>
<feature type="signal peptide" evidence="3">
    <location>
        <begin position="1"/>
        <end position="22"/>
    </location>
</feature>
<dbReference type="Gene3D" id="3.30.465.10">
    <property type="match status" value="2"/>
</dbReference>
<evidence type="ECO:0000313" key="6">
    <source>
        <dbReference type="Proteomes" id="UP001302126"/>
    </source>
</evidence>
<dbReference type="PANTHER" id="PTHR13878:SF91">
    <property type="entry name" value="FAD BINDING DOMAIN PROTEIN (AFU_ORTHOLOGUE AFUA_6G12070)-RELATED"/>
    <property type="match status" value="1"/>
</dbReference>
<evidence type="ECO:0000256" key="3">
    <source>
        <dbReference type="SAM" id="SignalP"/>
    </source>
</evidence>
<dbReference type="Pfam" id="PF01565">
    <property type="entry name" value="FAD_binding_4"/>
    <property type="match status" value="1"/>
</dbReference>
<gene>
    <name evidence="5" type="ORF">QBC35DRAFT_51048</name>
</gene>
<feature type="domain" description="FAD-binding PCMH-type" evidence="4">
    <location>
        <begin position="149"/>
        <end position="327"/>
    </location>
</feature>
<dbReference type="Gene3D" id="3.40.462.20">
    <property type="match status" value="1"/>
</dbReference>
<comment type="similarity">
    <text evidence="1">Belongs to the oxygen-dependent FAD-linked oxidoreductase family.</text>
</comment>
<reference evidence="5" key="1">
    <citation type="journal article" date="2023" name="Mol. Phylogenet. Evol.">
        <title>Genome-scale phylogeny and comparative genomics of the fungal order Sordariales.</title>
        <authorList>
            <person name="Hensen N."/>
            <person name="Bonometti L."/>
            <person name="Westerberg I."/>
            <person name="Brannstrom I.O."/>
            <person name="Guillou S."/>
            <person name="Cros-Aarteil S."/>
            <person name="Calhoun S."/>
            <person name="Haridas S."/>
            <person name="Kuo A."/>
            <person name="Mondo S."/>
            <person name="Pangilinan J."/>
            <person name="Riley R."/>
            <person name="LaButti K."/>
            <person name="Andreopoulos B."/>
            <person name="Lipzen A."/>
            <person name="Chen C."/>
            <person name="Yan M."/>
            <person name="Daum C."/>
            <person name="Ng V."/>
            <person name="Clum A."/>
            <person name="Steindorff A."/>
            <person name="Ohm R.A."/>
            <person name="Martin F."/>
            <person name="Silar P."/>
            <person name="Natvig D.O."/>
            <person name="Lalanne C."/>
            <person name="Gautier V."/>
            <person name="Ament-Velasquez S.L."/>
            <person name="Kruys A."/>
            <person name="Hutchinson M.I."/>
            <person name="Powell A.J."/>
            <person name="Barry K."/>
            <person name="Miller A.N."/>
            <person name="Grigoriev I.V."/>
            <person name="Debuchy R."/>
            <person name="Gladieux P."/>
            <person name="Hiltunen Thoren M."/>
            <person name="Johannesson H."/>
        </authorList>
    </citation>
    <scope>NUCLEOTIDE SEQUENCE</scope>
    <source>
        <strain evidence="5">PSN309</strain>
    </source>
</reference>
<reference evidence="5" key="2">
    <citation type="submission" date="2023-05" db="EMBL/GenBank/DDBJ databases">
        <authorList>
            <consortium name="Lawrence Berkeley National Laboratory"/>
            <person name="Steindorff A."/>
            <person name="Hensen N."/>
            <person name="Bonometti L."/>
            <person name="Westerberg I."/>
            <person name="Brannstrom I.O."/>
            <person name="Guillou S."/>
            <person name="Cros-Aarteil S."/>
            <person name="Calhoun S."/>
            <person name="Haridas S."/>
            <person name="Kuo A."/>
            <person name="Mondo S."/>
            <person name="Pangilinan J."/>
            <person name="Riley R."/>
            <person name="Labutti K."/>
            <person name="Andreopoulos B."/>
            <person name="Lipzen A."/>
            <person name="Chen C."/>
            <person name="Yanf M."/>
            <person name="Daum C."/>
            <person name="Ng V."/>
            <person name="Clum A."/>
            <person name="Ohm R."/>
            <person name="Martin F."/>
            <person name="Silar P."/>
            <person name="Natvig D."/>
            <person name="Lalanne C."/>
            <person name="Gautier V."/>
            <person name="Ament-Velasquez S.L."/>
            <person name="Kruys A."/>
            <person name="Hutchinson M.I."/>
            <person name="Powell A.J."/>
            <person name="Barry K."/>
            <person name="Miller A.N."/>
            <person name="Grigoriev I.V."/>
            <person name="Debuchy R."/>
            <person name="Gladieux P."/>
            <person name="Thoren M.H."/>
            <person name="Johannesson H."/>
        </authorList>
    </citation>
    <scope>NUCLEOTIDE SEQUENCE</scope>
    <source>
        <strain evidence="5">PSN309</strain>
    </source>
</reference>
<sequence length="650" mass="69795">MKGLHAAFAGAVLPALVSVGLGELFPFEEDQLSSSDIDTNPAISFGDVSDAPAPDTLPQCRGWPGSEDWPSETEWQQFNSSLGGALLRPTPPQEACYPGPQQNLTQCQWLSTQAGRTHFWLDDPLTTLTSWPQGSSCTLQGNPQGVCEKGGWPEYVVRATTVKHIQAAVNFARNKNLRLVIKNTGHDFGGRSMGAGSLSIWVHNLKSFEFLPSYTIGNYSGAAVHAGTGIESWEMFNHMAANNITIVAPGGGTVGLGGWLSVAGHGILTSKYGLGADQVLSINLVTPEGKFLTADPFNNEEMFWALRGGGGSTFGVITSVIMKAYPPISTAGASVNFGLTGFNNPSNASGTYPLPIRVNDGIAPPSNSNFGVNGPAFWDGVSLTYRYCKKVVELGGTCFRFVKSPHSSYIYPLGNNSFAFTSGQTIPTDNAPAVTTLLQPLYSQLNALGIPVTLPRLTNASLRLYAGVGGRTGAASPVNTRYRSRLFPARNFEDDALWNKTFSAIRAGVEEGNLLFHGWGYAPTVAGWPGATSAVNPAWREAALAGALMEVIPAGLTPSEAKALDEHTYKYTDAWKEVTPGSGAYMNEGDPAEKGWQWSFYGSNYRRLLRIKRRVDPWGVFWARTTVGSEAWEVVTDYPAGQNGRLCRVG</sequence>
<dbReference type="InterPro" id="IPR012951">
    <property type="entry name" value="BBE"/>
</dbReference>
<dbReference type="SUPFAM" id="SSF56176">
    <property type="entry name" value="FAD-binding/transporter-associated domain-like"/>
    <property type="match status" value="1"/>
</dbReference>
<feature type="chain" id="PRO_5042985190" description="FAD-binding PCMH-type domain-containing protein" evidence="3">
    <location>
        <begin position="23"/>
        <end position="650"/>
    </location>
</feature>
<evidence type="ECO:0000313" key="5">
    <source>
        <dbReference type="EMBL" id="KAK4184484.1"/>
    </source>
</evidence>